<evidence type="ECO:0000313" key="3">
    <source>
        <dbReference type="Proteomes" id="UP001419268"/>
    </source>
</evidence>
<accession>A0AAP0J186</accession>
<keyword evidence="3" id="KW-1185">Reference proteome</keyword>
<reference evidence="2 3" key="1">
    <citation type="submission" date="2024-01" db="EMBL/GenBank/DDBJ databases">
        <title>Genome assemblies of Stephania.</title>
        <authorList>
            <person name="Yang L."/>
        </authorList>
    </citation>
    <scope>NUCLEOTIDE SEQUENCE [LARGE SCALE GENOMIC DNA]</scope>
    <source>
        <strain evidence="2">JXDWG</strain>
        <tissue evidence="2">Leaf</tissue>
    </source>
</reference>
<dbReference type="EMBL" id="JBBNAG010000006">
    <property type="protein sequence ID" value="KAK9125579.1"/>
    <property type="molecule type" value="Genomic_DNA"/>
</dbReference>
<evidence type="ECO:0000313" key="2">
    <source>
        <dbReference type="EMBL" id="KAK9125579.1"/>
    </source>
</evidence>
<dbReference type="AlphaFoldDB" id="A0AAP0J186"/>
<organism evidence="2 3">
    <name type="scientific">Stephania cephalantha</name>
    <dbReference type="NCBI Taxonomy" id="152367"/>
    <lineage>
        <taxon>Eukaryota</taxon>
        <taxon>Viridiplantae</taxon>
        <taxon>Streptophyta</taxon>
        <taxon>Embryophyta</taxon>
        <taxon>Tracheophyta</taxon>
        <taxon>Spermatophyta</taxon>
        <taxon>Magnoliopsida</taxon>
        <taxon>Ranunculales</taxon>
        <taxon>Menispermaceae</taxon>
        <taxon>Menispermoideae</taxon>
        <taxon>Cissampelideae</taxon>
        <taxon>Stephania</taxon>
    </lineage>
</organism>
<dbReference type="Proteomes" id="UP001419268">
    <property type="component" value="Unassembled WGS sequence"/>
</dbReference>
<name>A0AAP0J186_9MAGN</name>
<sequence length="157" mass="16394">MRGKSKSGRARSAKVIRRGFDKNKAMDQVLERKGVKASYEPKIIELVLEAPLIHSLITHTIVPSQPLEGGKGDRAIGVAQVATNEVNERTITTVVPTEVHVEGTAAIVVPAGNAGEANGEVEGTIACMDVNSVPGESELDQLDGGKGDGATVGRAND</sequence>
<comment type="caution">
    <text evidence="2">The sequence shown here is derived from an EMBL/GenBank/DDBJ whole genome shotgun (WGS) entry which is preliminary data.</text>
</comment>
<proteinExistence type="predicted"/>
<protein>
    <submittedName>
        <fullName evidence="2">Uncharacterized protein</fullName>
    </submittedName>
</protein>
<gene>
    <name evidence="2" type="ORF">Scep_014425</name>
</gene>
<feature type="region of interest" description="Disordered" evidence="1">
    <location>
        <begin position="135"/>
        <end position="157"/>
    </location>
</feature>
<evidence type="ECO:0000256" key="1">
    <source>
        <dbReference type="SAM" id="MobiDB-lite"/>
    </source>
</evidence>